<dbReference type="GO" id="GO:0016705">
    <property type="term" value="F:oxidoreductase activity, acting on paired donors, with incorporation or reduction of molecular oxygen"/>
    <property type="evidence" value="ECO:0007669"/>
    <property type="project" value="InterPro"/>
</dbReference>
<reference evidence="15" key="1">
    <citation type="journal article" date="2013" name="Nat. Genet.">
        <title>The Capsella rubella genome and the genomic consequences of rapid mating system evolution.</title>
        <authorList>
            <person name="Slotte T."/>
            <person name="Hazzouri K.M."/>
            <person name="Agren J.A."/>
            <person name="Koenig D."/>
            <person name="Maumus F."/>
            <person name="Guo Y.L."/>
            <person name="Steige K."/>
            <person name="Platts A.E."/>
            <person name="Escobar J.S."/>
            <person name="Newman L.K."/>
            <person name="Wang W."/>
            <person name="Mandakova T."/>
            <person name="Vello E."/>
            <person name="Smith L.M."/>
            <person name="Henz S.R."/>
            <person name="Steffen J."/>
            <person name="Takuno S."/>
            <person name="Brandvain Y."/>
            <person name="Coop G."/>
            <person name="Andolfatto P."/>
            <person name="Hu T.T."/>
            <person name="Blanchette M."/>
            <person name="Clark R.M."/>
            <person name="Quesneville H."/>
            <person name="Nordborg M."/>
            <person name="Gaut B.S."/>
            <person name="Lysak M.A."/>
            <person name="Jenkins J."/>
            <person name="Grimwood J."/>
            <person name="Chapman J."/>
            <person name="Prochnik S."/>
            <person name="Shu S."/>
            <person name="Rokhsar D."/>
            <person name="Schmutz J."/>
            <person name="Weigel D."/>
            <person name="Wright S.I."/>
        </authorList>
    </citation>
    <scope>NUCLEOTIDE SEQUENCE [LARGE SCALE GENOMIC DNA]</scope>
    <source>
        <strain evidence="15">cv. Monte Gargano</strain>
    </source>
</reference>
<evidence type="ECO:0000256" key="1">
    <source>
        <dbReference type="ARBA" id="ARBA00001971"/>
    </source>
</evidence>
<dbReference type="GO" id="GO:0016020">
    <property type="term" value="C:membrane"/>
    <property type="evidence" value="ECO:0007669"/>
    <property type="project" value="UniProtKB-SubCell"/>
</dbReference>
<evidence type="ECO:0000256" key="9">
    <source>
        <dbReference type="ARBA" id="ARBA00023004"/>
    </source>
</evidence>
<dbReference type="InterPro" id="IPR050651">
    <property type="entry name" value="Plant_Cytochrome_P450_Monoox"/>
</dbReference>
<evidence type="ECO:0000313" key="15">
    <source>
        <dbReference type="Proteomes" id="UP000029121"/>
    </source>
</evidence>
<dbReference type="PROSITE" id="PS00086">
    <property type="entry name" value="CYTOCHROME_P450"/>
    <property type="match status" value="1"/>
</dbReference>
<dbReference type="PRINTS" id="PR00385">
    <property type="entry name" value="P450"/>
</dbReference>
<dbReference type="InterPro" id="IPR001128">
    <property type="entry name" value="Cyt_P450"/>
</dbReference>
<proteinExistence type="inferred from homology"/>
<evidence type="ECO:0000256" key="4">
    <source>
        <dbReference type="ARBA" id="ARBA00022617"/>
    </source>
</evidence>
<name>R0ID07_9BRAS</name>
<dbReference type="InterPro" id="IPR002401">
    <property type="entry name" value="Cyt_P450_E_grp-I"/>
</dbReference>
<evidence type="ECO:0000256" key="11">
    <source>
        <dbReference type="ARBA" id="ARBA00023136"/>
    </source>
</evidence>
<feature type="non-terminal residue" evidence="14">
    <location>
        <position position="1"/>
    </location>
</feature>
<keyword evidence="7" id="KW-1133">Transmembrane helix</keyword>
<evidence type="ECO:0000256" key="6">
    <source>
        <dbReference type="ARBA" id="ARBA00022723"/>
    </source>
</evidence>
<dbReference type="Pfam" id="PF00067">
    <property type="entry name" value="p450"/>
    <property type="match status" value="2"/>
</dbReference>
<keyword evidence="5" id="KW-0812">Transmembrane</keyword>
<comment type="similarity">
    <text evidence="3 13">Belongs to the cytochrome P450 family.</text>
</comment>
<accession>R0ID07</accession>
<dbReference type="Gene3D" id="1.10.630.10">
    <property type="entry name" value="Cytochrome P450"/>
    <property type="match status" value="2"/>
</dbReference>
<dbReference type="AlphaFoldDB" id="R0ID07"/>
<organism evidence="14 15">
    <name type="scientific">Capsella rubella</name>
    <dbReference type="NCBI Taxonomy" id="81985"/>
    <lineage>
        <taxon>Eukaryota</taxon>
        <taxon>Viridiplantae</taxon>
        <taxon>Streptophyta</taxon>
        <taxon>Embryophyta</taxon>
        <taxon>Tracheophyta</taxon>
        <taxon>Spermatophyta</taxon>
        <taxon>Magnoliopsida</taxon>
        <taxon>eudicotyledons</taxon>
        <taxon>Gunneridae</taxon>
        <taxon>Pentapetalae</taxon>
        <taxon>rosids</taxon>
        <taxon>malvids</taxon>
        <taxon>Brassicales</taxon>
        <taxon>Brassicaceae</taxon>
        <taxon>Camelineae</taxon>
        <taxon>Capsella</taxon>
    </lineage>
</organism>
<dbReference type="SUPFAM" id="SSF48264">
    <property type="entry name" value="Cytochrome P450"/>
    <property type="match status" value="1"/>
</dbReference>
<evidence type="ECO:0000256" key="12">
    <source>
        <dbReference type="PIRSR" id="PIRSR602401-1"/>
    </source>
</evidence>
<dbReference type="InterPro" id="IPR036396">
    <property type="entry name" value="Cyt_P450_sf"/>
</dbReference>
<evidence type="ECO:0000313" key="14">
    <source>
        <dbReference type="EMBL" id="EOA34528.1"/>
    </source>
</evidence>
<keyword evidence="11" id="KW-0472">Membrane</keyword>
<dbReference type="GO" id="GO:0004497">
    <property type="term" value="F:monooxygenase activity"/>
    <property type="evidence" value="ECO:0007669"/>
    <property type="project" value="UniProtKB-KW"/>
</dbReference>
<evidence type="ECO:0000256" key="13">
    <source>
        <dbReference type="RuleBase" id="RU000461"/>
    </source>
</evidence>
<dbReference type="eggNOG" id="KOG0156">
    <property type="taxonomic scope" value="Eukaryota"/>
</dbReference>
<evidence type="ECO:0000256" key="5">
    <source>
        <dbReference type="ARBA" id="ARBA00022692"/>
    </source>
</evidence>
<evidence type="ECO:0000256" key="3">
    <source>
        <dbReference type="ARBA" id="ARBA00010617"/>
    </source>
</evidence>
<gene>
    <name evidence="14" type="ORF">CARUB_v10022072mg</name>
</gene>
<feature type="binding site" description="axial binding residue" evidence="12">
    <location>
        <position position="132"/>
    </location>
    <ligand>
        <name>heme</name>
        <dbReference type="ChEBI" id="CHEBI:30413"/>
    </ligand>
    <ligandPart>
        <name>Fe</name>
        <dbReference type="ChEBI" id="CHEBI:18248"/>
    </ligandPart>
</feature>
<sequence length="197" mass="22161">FEGRIKKTASRIDMFLQGLVDEKRAGKEKKENRMIDHLLSLQETQPEYYTDRTIKGTILSLILAGMDTSAVTLEWALSNLLNNPDVLKKARNEIDDKIGPSWDDPSSFKPERFEKEGESHKLMAFGLGRRACPGSVLAQRLMTLTLGSLIQCFEWEKVGKEEVDMIEGGGLTMYRASPLVAMCRARAFLGKILHESP</sequence>
<dbReference type="InterPro" id="IPR017972">
    <property type="entry name" value="Cyt_P450_CS"/>
</dbReference>
<dbReference type="PRINTS" id="PR00463">
    <property type="entry name" value="EP450I"/>
</dbReference>
<keyword evidence="8 13" id="KW-0560">Oxidoreductase</keyword>
<dbReference type="Proteomes" id="UP000029121">
    <property type="component" value="Unassembled WGS sequence"/>
</dbReference>
<dbReference type="GO" id="GO:0020037">
    <property type="term" value="F:heme binding"/>
    <property type="evidence" value="ECO:0007669"/>
    <property type="project" value="InterPro"/>
</dbReference>
<comment type="cofactor">
    <cofactor evidence="1 12">
        <name>heme</name>
        <dbReference type="ChEBI" id="CHEBI:30413"/>
    </cofactor>
</comment>
<keyword evidence="4 12" id="KW-0349">Heme</keyword>
<dbReference type="PANTHER" id="PTHR47947">
    <property type="entry name" value="CYTOCHROME P450 82C3-RELATED"/>
    <property type="match status" value="1"/>
</dbReference>
<keyword evidence="6 12" id="KW-0479">Metal-binding</keyword>
<evidence type="ECO:0000256" key="7">
    <source>
        <dbReference type="ARBA" id="ARBA00022989"/>
    </source>
</evidence>
<evidence type="ECO:0000256" key="2">
    <source>
        <dbReference type="ARBA" id="ARBA00004167"/>
    </source>
</evidence>
<evidence type="ECO:0000256" key="10">
    <source>
        <dbReference type="ARBA" id="ARBA00023033"/>
    </source>
</evidence>
<keyword evidence="10 13" id="KW-0503">Monooxygenase</keyword>
<keyword evidence="9 12" id="KW-0408">Iron</keyword>
<comment type="subcellular location">
    <subcellularLocation>
        <location evidence="2">Membrane</location>
        <topology evidence="2">Single-pass membrane protein</topology>
    </subcellularLocation>
</comment>
<dbReference type="GO" id="GO:0005506">
    <property type="term" value="F:iron ion binding"/>
    <property type="evidence" value="ECO:0007669"/>
    <property type="project" value="InterPro"/>
</dbReference>
<dbReference type="PANTHER" id="PTHR47947:SF62">
    <property type="entry name" value="CYTOCHROME P450, FAMILY 81, SUBFAMILY D, POLYPEPTIDE 5"/>
    <property type="match status" value="1"/>
</dbReference>
<evidence type="ECO:0000256" key="8">
    <source>
        <dbReference type="ARBA" id="ARBA00023002"/>
    </source>
</evidence>
<protein>
    <submittedName>
        <fullName evidence="14">Uncharacterized protein</fullName>
    </submittedName>
</protein>
<keyword evidence="15" id="KW-1185">Reference proteome</keyword>
<dbReference type="EMBL" id="KB870806">
    <property type="protein sequence ID" value="EOA34528.1"/>
    <property type="molecule type" value="Genomic_DNA"/>
</dbReference>